<dbReference type="Proteomes" id="UP000030401">
    <property type="component" value="Unassembled WGS sequence"/>
</dbReference>
<sequence>MNKEYLWLTHNGINVSYQYHSTSSTPKPAIVFVHGLFSSKFCYRFMISELLDQFTIFTFDYPPFGDTDKVPSYEFTYRNFATIIAELLDKHNIPKATIAGHSMGGQVALLFSHLYPNRVEKLILFAPSTYQGKASSIMQFLTKLPFFPLYVKRYLYKKGAYESLLQCVYDPATINKEMLQEYMRPFLKKNMFQCLSKLIREREGDLPSQHLQAIDSECLVFWGKEDRVLPISLGYKLVEDLPKASLETFENIGHFLPEEIPLILTEKIKQFCATSKQQATS</sequence>
<keyword evidence="2" id="KW-0378">Hydrolase</keyword>
<protein>
    <submittedName>
        <fullName evidence="2">Hydrolase</fullName>
    </submittedName>
</protein>
<dbReference type="PRINTS" id="PR00111">
    <property type="entry name" value="ABHYDROLASE"/>
</dbReference>
<evidence type="ECO:0000313" key="3">
    <source>
        <dbReference type="Proteomes" id="UP000030401"/>
    </source>
</evidence>
<name>A0A0A5G3V0_9BACI</name>
<evidence type="ECO:0000259" key="1">
    <source>
        <dbReference type="Pfam" id="PF00561"/>
    </source>
</evidence>
<gene>
    <name evidence="2" type="ORF">N784_03790</name>
</gene>
<keyword evidence="3" id="KW-1185">Reference proteome</keyword>
<dbReference type="Pfam" id="PF00561">
    <property type="entry name" value="Abhydrolase_1"/>
    <property type="match status" value="1"/>
</dbReference>
<dbReference type="RefSeq" id="WP_036834165.1">
    <property type="nucleotide sequence ID" value="NZ_AVPG01000011.1"/>
</dbReference>
<dbReference type="eggNOG" id="COG2267">
    <property type="taxonomic scope" value="Bacteria"/>
</dbReference>
<dbReference type="PANTHER" id="PTHR43689">
    <property type="entry name" value="HYDROLASE"/>
    <property type="match status" value="1"/>
</dbReference>
<dbReference type="AlphaFoldDB" id="A0A0A5G3V0"/>
<evidence type="ECO:0000313" key="2">
    <source>
        <dbReference type="EMBL" id="KGX86729.1"/>
    </source>
</evidence>
<organism evidence="2 3">
    <name type="scientific">Pontibacillus litoralis JSM 072002</name>
    <dbReference type="NCBI Taxonomy" id="1385512"/>
    <lineage>
        <taxon>Bacteria</taxon>
        <taxon>Bacillati</taxon>
        <taxon>Bacillota</taxon>
        <taxon>Bacilli</taxon>
        <taxon>Bacillales</taxon>
        <taxon>Bacillaceae</taxon>
        <taxon>Pontibacillus</taxon>
    </lineage>
</organism>
<accession>A0A0A5G3V0</accession>
<dbReference type="GO" id="GO:0016787">
    <property type="term" value="F:hydrolase activity"/>
    <property type="evidence" value="ECO:0007669"/>
    <property type="project" value="UniProtKB-KW"/>
</dbReference>
<dbReference type="STRING" id="1385512.N784_03790"/>
<dbReference type="Gene3D" id="3.40.50.1820">
    <property type="entry name" value="alpha/beta hydrolase"/>
    <property type="match status" value="1"/>
</dbReference>
<dbReference type="InterPro" id="IPR000073">
    <property type="entry name" value="AB_hydrolase_1"/>
</dbReference>
<dbReference type="InterPro" id="IPR029058">
    <property type="entry name" value="AB_hydrolase_fold"/>
</dbReference>
<reference evidence="2 3" key="1">
    <citation type="submission" date="2013-08" db="EMBL/GenBank/DDBJ databases">
        <authorList>
            <person name="Huang J."/>
            <person name="Wang G."/>
        </authorList>
    </citation>
    <scope>NUCLEOTIDE SEQUENCE [LARGE SCALE GENOMIC DNA]</scope>
    <source>
        <strain evidence="2 3">JSM 072002</strain>
    </source>
</reference>
<proteinExistence type="predicted"/>
<dbReference type="EMBL" id="AVPG01000011">
    <property type="protein sequence ID" value="KGX86729.1"/>
    <property type="molecule type" value="Genomic_DNA"/>
</dbReference>
<feature type="domain" description="AB hydrolase-1" evidence="1">
    <location>
        <begin position="28"/>
        <end position="130"/>
    </location>
</feature>
<dbReference type="PANTHER" id="PTHR43689:SF8">
    <property type="entry name" value="ALPHA_BETA-HYDROLASES SUPERFAMILY PROTEIN"/>
    <property type="match status" value="1"/>
</dbReference>
<comment type="caution">
    <text evidence="2">The sequence shown here is derived from an EMBL/GenBank/DDBJ whole genome shotgun (WGS) entry which is preliminary data.</text>
</comment>
<dbReference type="SUPFAM" id="SSF53474">
    <property type="entry name" value="alpha/beta-Hydrolases"/>
    <property type="match status" value="1"/>
</dbReference>